<dbReference type="RefSeq" id="XP_018391947.1">
    <property type="nucleotide sequence ID" value="XM_018532075.1"/>
</dbReference>
<evidence type="ECO:0000313" key="2">
    <source>
        <dbReference type="Proteomes" id="UP000077248"/>
    </source>
</evidence>
<proteinExistence type="predicted"/>
<organism evidence="1 2">
    <name type="scientific">Alternaria alternata</name>
    <name type="common">Alternaria rot fungus</name>
    <name type="synonym">Torula alternata</name>
    <dbReference type="NCBI Taxonomy" id="5599"/>
    <lineage>
        <taxon>Eukaryota</taxon>
        <taxon>Fungi</taxon>
        <taxon>Dikarya</taxon>
        <taxon>Ascomycota</taxon>
        <taxon>Pezizomycotina</taxon>
        <taxon>Dothideomycetes</taxon>
        <taxon>Pleosporomycetidae</taxon>
        <taxon>Pleosporales</taxon>
        <taxon>Pleosporineae</taxon>
        <taxon>Pleosporaceae</taxon>
        <taxon>Alternaria</taxon>
        <taxon>Alternaria sect. Alternaria</taxon>
        <taxon>Alternaria alternata complex</taxon>
    </lineage>
</organism>
<evidence type="ECO:0000313" key="1">
    <source>
        <dbReference type="EMBL" id="OAG26526.1"/>
    </source>
</evidence>
<dbReference type="GeneID" id="29117669"/>
<dbReference type="VEuPathDB" id="FungiDB:CC77DRAFT_54004"/>
<sequence>MSPLHHYHHLALRRLDNSWIKSTLANGCFGSFLRASAYQTATAATSRLCTTRVSTNFAQVEYGRLPVTRAEPNAEICFVVEPSRKLLHIAAYIYALHVQYNGTSTLSDAISDMSPSPTSPYSCPLGTLVLKPCRFITELTSKTFQKSELVSLEYESLSPYLLPFFLLWKGRTL</sequence>
<dbReference type="Proteomes" id="UP000077248">
    <property type="component" value="Unassembled WGS sequence"/>
</dbReference>
<protein>
    <submittedName>
        <fullName evidence="1">Uncharacterized protein</fullName>
    </submittedName>
</protein>
<keyword evidence="2" id="KW-1185">Reference proteome</keyword>
<dbReference type="KEGG" id="aalt:CC77DRAFT_54004"/>
<reference evidence="1 2" key="1">
    <citation type="submission" date="2016-05" db="EMBL/GenBank/DDBJ databases">
        <title>Comparative analysis of secretome profiles of manganese(II)-oxidizing ascomycete fungi.</title>
        <authorList>
            <consortium name="DOE Joint Genome Institute"/>
            <person name="Zeiner C.A."/>
            <person name="Purvine S.O."/>
            <person name="Zink E.M."/>
            <person name="Wu S."/>
            <person name="Pasa-Tolic L."/>
            <person name="Chaput D.L."/>
            <person name="Haridas S."/>
            <person name="Grigoriev I.V."/>
            <person name="Santelli C.M."/>
            <person name="Hansel C.M."/>
        </authorList>
    </citation>
    <scope>NUCLEOTIDE SEQUENCE [LARGE SCALE GENOMIC DNA]</scope>
    <source>
        <strain evidence="1 2">SRC1lrK2f</strain>
    </source>
</reference>
<accession>A0A177E471</accession>
<dbReference type="EMBL" id="KV441469">
    <property type="protein sequence ID" value="OAG26526.1"/>
    <property type="molecule type" value="Genomic_DNA"/>
</dbReference>
<gene>
    <name evidence="1" type="ORF">CC77DRAFT_54004</name>
</gene>
<name>A0A177E471_ALTAL</name>
<dbReference type="AlphaFoldDB" id="A0A177E471"/>